<dbReference type="Proteomes" id="UP001162992">
    <property type="component" value="Chromosome 1"/>
</dbReference>
<comment type="caution">
    <text evidence="1">The sequence shown here is derived from an EMBL/GenBank/DDBJ whole genome shotgun (WGS) entry which is preliminary data.</text>
</comment>
<accession>A0ACC2EQ17</accession>
<evidence type="ECO:0000313" key="2">
    <source>
        <dbReference type="Proteomes" id="UP001162992"/>
    </source>
</evidence>
<reference evidence="2" key="1">
    <citation type="journal article" date="2024" name="Proc. Natl. Acad. Sci. U.S.A.">
        <title>Extraordinary preservation of gene collinearity over three hundred million years revealed in homosporous lycophytes.</title>
        <authorList>
            <person name="Li C."/>
            <person name="Wickell D."/>
            <person name="Kuo L.Y."/>
            <person name="Chen X."/>
            <person name="Nie B."/>
            <person name="Liao X."/>
            <person name="Peng D."/>
            <person name="Ji J."/>
            <person name="Jenkins J."/>
            <person name="Williams M."/>
            <person name="Shu S."/>
            <person name="Plott C."/>
            <person name="Barry K."/>
            <person name="Rajasekar S."/>
            <person name="Grimwood J."/>
            <person name="Han X."/>
            <person name="Sun S."/>
            <person name="Hou Z."/>
            <person name="He W."/>
            <person name="Dai G."/>
            <person name="Sun C."/>
            <person name="Schmutz J."/>
            <person name="Leebens-Mack J.H."/>
            <person name="Li F.W."/>
            <person name="Wang L."/>
        </authorList>
    </citation>
    <scope>NUCLEOTIDE SEQUENCE [LARGE SCALE GENOMIC DNA]</scope>
    <source>
        <strain evidence="2">cv. PW_Plant_1</strain>
    </source>
</reference>
<evidence type="ECO:0000313" key="1">
    <source>
        <dbReference type="EMBL" id="KAJ7568578.1"/>
    </source>
</evidence>
<sequence>MVEEISHGRRRKCVKCCALCCTTTLVVFIVMLIIGLVLFKRKDPRFTVNAVNLQNITTNGLIPPVITSVILSLNVSVKNPNRVSFKYSNTSVFAMYHGVLLAEAPVPAGKIGAQKTERVLTNVTIYTSKISSSPYLPFDIASDVFPVNTSTRLAGRIKIFGIFKKHLVATSFCDITVSLKNQSLENYSCQNNVKL</sequence>
<keyword evidence="2" id="KW-1185">Reference proteome</keyword>
<gene>
    <name evidence="1" type="ORF">O6H91_01G038600</name>
</gene>
<organism evidence="1 2">
    <name type="scientific">Diphasiastrum complanatum</name>
    <name type="common">Issler's clubmoss</name>
    <name type="synonym">Lycopodium complanatum</name>
    <dbReference type="NCBI Taxonomy" id="34168"/>
    <lineage>
        <taxon>Eukaryota</taxon>
        <taxon>Viridiplantae</taxon>
        <taxon>Streptophyta</taxon>
        <taxon>Embryophyta</taxon>
        <taxon>Tracheophyta</taxon>
        <taxon>Lycopodiopsida</taxon>
        <taxon>Lycopodiales</taxon>
        <taxon>Lycopodiaceae</taxon>
        <taxon>Lycopodioideae</taxon>
        <taxon>Diphasiastrum</taxon>
    </lineage>
</organism>
<name>A0ACC2EQ17_DIPCM</name>
<protein>
    <submittedName>
        <fullName evidence="1">Uncharacterized protein</fullName>
    </submittedName>
</protein>
<proteinExistence type="predicted"/>
<dbReference type="EMBL" id="CM055092">
    <property type="protein sequence ID" value="KAJ7568578.1"/>
    <property type="molecule type" value="Genomic_DNA"/>
</dbReference>